<dbReference type="EMBL" id="UPSH01000001">
    <property type="protein sequence ID" value="VBB18307.1"/>
    <property type="molecule type" value="Genomic_DNA"/>
</dbReference>
<protein>
    <submittedName>
        <fullName evidence="3">Uncharacterized protein</fullName>
    </submittedName>
</protein>
<evidence type="ECO:0000256" key="1">
    <source>
        <dbReference type="SAM" id="MobiDB-lite"/>
    </source>
</evidence>
<comment type="caution">
    <text evidence="3">The sequence shown here is derived from an EMBL/GenBank/DDBJ whole genome shotgun (WGS) entry which is preliminary data.</text>
</comment>
<sequence length="196" mass="22307">MLLNIDNPVYNTIIVFSIIMLILYTTKPEVVYDNEKHEFRQFGTTDGKTLLPIYVVGILLAIILYVFFYYLSIKNKDDSSNNSTDSLQDSSHSNIYIHRPSSSTGSRSGKMSSSKSAINYSSSGMTDMTNMTNTLNTKTDDEYRYLQQQIQLQNIQNQINQLVQQQMTSQLLNQQILQTQNPNKKTDSILPNGLNV</sequence>
<dbReference type="Proteomes" id="UP000594342">
    <property type="component" value="Unassembled WGS sequence"/>
</dbReference>
<proteinExistence type="predicted"/>
<evidence type="ECO:0000313" key="3">
    <source>
        <dbReference type="EMBL" id="VBB18307.1"/>
    </source>
</evidence>
<keyword evidence="2" id="KW-0472">Membrane</keyword>
<keyword evidence="4" id="KW-1185">Reference proteome</keyword>
<accession>A0A5K0U8T5</accession>
<evidence type="ECO:0000256" key="2">
    <source>
        <dbReference type="SAM" id="Phobius"/>
    </source>
</evidence>
<evidence type="ECO:0000313" key="4">
    <source>
        <dbReference type="Proteomes" id="UP000594342"/>
    </source>
</evidence>
<feature type="region of interest" description="Disordered" evidence="1">
    <location>
        <begin position="80"/>
        <end position="129"/>
    </location>
</feature>
<feature type="transmembrane region" description="Helical" evidence="2">
    <location>
        <begin position="9"/>
        <end position="26"/>
    </location>
</feature>
<keyword evidence="2" id="KW-0812">Transmembrane</keyword>
<feature type="compositionally biased region" description="Low complexity" evidence="1">
    <location>
        <begin position="80"/>
        <end position="91"/>
    </location>
</feature>
<organism evidence="3 4">
    <name type="scientific">Yasminevirus sp. GU-2018</name>
    <dbReference type="NCBI Taxonomy" id="2420051"/>
    <lineage>
        <taxon>Viruses</taxon>
        <taxon>Varidnaviria</taxon>
        <taxon>Bamfordvirae</taxon>
        <taxon>Nucleocytoviricota</taxon>
        <taxon>Megaviricetes</taxon>
        <taxon>Imitervirales</taxon>
        <taxon>Mimiviridae</taxon>
        <taxon>Klosneuvirinae</taxon>
        <taxon>Yasminevirus</taxon>
        <taxon>Yasminevirus saudimassiliense</taxon>
    </lineage>
</organism>
<feature type="transmembrane region" description="Helical" evidence="2">
    <location>
        <begin position="51"/>
        <end position="71"/>
    </location>
</feature>
<keyword evidence="2" id="KW-1133">Transmembrane helix</keyword>
<name>A0A5K0U8T5_9VIRU</name>
<gene>
    <name evidence="3" type="ORF">YASMINEVIRUS_770</name>
</gene>
<reference evidence="3 4" key="1">
    <citation type="submission" date="2018-10" db="EMBL/GenBank/DDBJ databases">
        <authorList>
            <consortium name="IHU Genomes"/>
        </authorList>
    </citation>
    <scope>NUCLEOTIDE SEQUENCE [LARGE SCALE GENOMIC DNA]</scope>
    <source>
        <strain evidence="3 4">A1</strain>
    </source>
</reference>
<feature type="compositionally biased region" description="Low complexity" evidence="1">
    <location>
        <begin position="101"/>
        <end position="129"/>
    </location>
</feature>